<dbReference type="AlphaFoldDB" id="A0A813DAD0"/>
<dbReference type="InterPro" id="IPR041228">
    <property type="entry name" value="Dynein_C"/>
</dbReference>
<accession>A0A813DAD0</accession>
<dbReference type="InterPro" id="IPR043160">
    <property type="entry name" value="Dynein_C_barrel"/>
</dbReference>
<dbReference type="Gene3D" id="1.20.1270.280">
    <property type="match status" value="1"/>
</dbReference>
<dbReference type="GO" id="GO:0007018">
    <property type="term" value="P:microtubule-based movement"/>
    <property type="evidence" value="ECO:0007669"/>
    <property type="project" value="InterPro"/>
</dbReference>
<dbReference type="FunFam" id="3.10.490.20:FF:000001">
    <property type="entry name" value="dynein heavy chain 7, axonemal"/>
    <property type="match status" value="1"/>
</dbReference>
<dbReference type="Pfam" id="PF18199">
    <property type="entry name" value="Dynein_C"/>
    <property type="match status" value="1"/>
</dbReference>
<dbReference type="GO" id="GO:0045505">
    <property type="term" value="F:dynein intermediate chain binding"/>
    <property type="evidence" value="ECO:0007669"/>
    <property type="project" value="InterPro"/>
</dbReference>
<keyword evidence="4" id="KW-1185">Reference proteome</keyword>
<reference evidence="3" key="1">
    <citation type="submission" date="2021-02" db="EMBL/GenBank/DDBJ databases">
        <authorList>
            <person name="Dougan E. K."/>
            <person name="Rhodes N."/>
            <person name="Thang M."/>
            <person name="Chan C."/>
        </authorList>
    </citation>
    <scope>NUCLEOTIDE SEQUENCE</scope>
</reference>
<dbReference type="PANTHER" id="PTHR22878:SF70">
    <property type="entry name" value="DYNEIN HEAVY CHAIN 2, AXONEMAL"/>
    <property type="match status" value="1"/>
</dbReference>
<dbReference type="OrthoDB" id="10251809at2759"/>
<dbReference type="PANTHER" id="PTHR22878">
    <property type="entry name" value="DYNEIN HEAVY CHAIN 6, AXONEMAL-LIKE-RELATED"/>
    <property type="match status" value="1"/>
</dbReference>
<evidence type="ECO:0000313" key="3">
    <source>
        <dbReference type="EMBL" id="CAE8584497.1"/>
    </source>
</evidence>
<gene>
    <name evidence="3" type="ORF">PGLA1383_LOCUS3428</name>
</gene>
<proteinExistence type="predicted"/>
<dbReference type="InterPro" id="IPR026983">
    <property type="entry name" value="DHC"/>
</dbReference>
<evidence type="ECO:0000259" key="1">
    <source>
        <dbReference type="Pfam" id="PF18198"/>
    </source>
</evidence>
<comment type="caution">
    <text evidence="3">The sequence shown here is derived from an EMBL/GenBank/DDBJ whole genome shotgun (WGS) entry which is preliminary data.</text>
</comment>
<protein>
    <recommendedName>
        <fullName evidence="5">Dynein heavy chain C-terminal domain-containing protein</fullName>
    </recommendedName>
</protein>
<organism evidence="3 4">
    <name type="scientific">Polarella glacialis</name>
    <name type="common">Dinoflagellate</name>
    <dbReference type="NCBI Taxonomy" id="89957"/>
    <lineage>
        <taxon>Eukaryota</taxon>
        <taxon>Sar</taxon>
        <taxon>Alveolata</taxon>
        <taxon>Dinophyceae</taxon>
        <taxon>Suessiales</taxon>
        <taxon>Suessiaceae</taxon>
        <taxon>Polarella</taxon>
    </lineage>
</organism>
<dbReference type="Gene3D" id="3.10.490.20">
    <property type="match status" value="1"/>
</dbReference>
<evidence type="ECO:0008006" key="5">
    <source>
        <dbReference type="Google" id="ProtNLM"/>
    </source>
</evidence>
<name>A0A813DAD0_POLGL</name>
<dbReference type="FunFam" id="1.20.1270.280:FF:000001">
    <property type="entry name" value="dynein heavy chain 7, axonemal"/>
    <property type="match status" value="1"/>
</dbReference>
<dbReference type="Gene3D" id="1.10.8.720">
    <property type="entry name" value="Region D6 of dynein motor"/>
    <property type="match status" value="1"/>
</dbReference>
<dbReference type="InterPro" id="IPR042219">
    <property type="entry name" value="AAA_lid_11_sf"/>
</dbReference>
<dbReference type="GO" id="GO:0030286">
    <property type="term" value="C:dynein complex"/>
    <property type="evidence" value="ECO:0007669"/>
    <property type="project" value="InterPro"/>
</dbReference>
<dbReference type="Pfam" id="PF18198">
    <property type="entry name" value="AAA_lid_11"/>
    <property type="match status" value="1"/>
</dbReference>
<dbReference type="EMBL" id="CAJNNV010001203">
    <property type="protein sequence ID" value="CAE8584497.1"/>
    <property type="molecule type" value="Genomic_DNA"/>
</dbReference>
<feature type="non-terminal residue" evidence="3">
    <location>
        <position position="1"/>
    </location>
</feature>
<feature type="domain" description="Dynein heavy chain AAA lid" evidence="1">
    <location>
        <begin position="19"/>
        <end position="159"/>
    </location>
</feature>
<dbReference type="GO" id="GO:0051959">
    <property type="term" value="F:dynein light intermediate chain binding"/>
    <property type="evidence" value="ECO:0007669"/>
    <property type="project" value="InterPro"/>
</dbReference>
<sequence length="469" mass="53720">DPINNSDEFFEKCLAPQAFKSLLYCLCFFHAVIQERRLFGPLGWNIPYEFTQNDLRISAKQLLMFIDESPDAIQFKAINYLTGECNYGGRVTEKQDRKLLMNLLLQYYCPAALQEGFAFCPEHPEFTIPKLGSHEEMLDAIKQLPLVVPPGIYGFHENANLTREQNETYTLMENLLLTVGQASGGGGISMEDAIREVAEDILRRTPPAWDVEKVQLQYPTIYEESMNTVLLQELARFNNLTEVIIASLKDIQKAVQGIVLMSDDLEQVFKSIFIGKTPAMWLANSYPSLKPLGSYTNDLIERLKFFQAWVENGIPIIFWLSGIYFPQAFTTGTSQNFARKYTIPIDTLTFDYEMPEEQHPKKRPENGVYTYGSYLEGCKWDWTRWELAESDPKVLYVSVPMIWIVPVKKVDMAEFPHYDCPLYKVSTRQGTLSTTGHSTNFVMAIRLNSSHPDTHWVKRGVAMLTQLDS</sequence>
<dbReference type="Proteomes" id="UP000654075">
    <property type="component" value="Unassembled WGS sequence"/>
</dbReference>
<dbReference type="InterPro" id="IPR041658">
    <property type="entry name" value="AAA_lid_11"/>
</dbReference>
<dbReference type="OMA" id="MGTPPVF"/>
<evidence type="ECO:0000313" key="4">
    <source>
        <dbReference type="Proteomes" id="UP000654075"/>
    </source>
</evidence>
<feature type="domain" description="Dynein heavy chain C-terminal" evidence="2">
    <location>
        <begin position="165"/>
        <end position="465"/>
    </location>
</feature>
<evidence type="ECO:0000259" key="2">
    <source>
        <dbReference type="Pfam" id="PF18199"/>
    </source>
</evidence>